<protein>
    <submittedName>
        <fullName evidence="1">Uncharacterized protein</fullName>
    </submittedName>
</protein>
<accession>A0A8S9MKG5</accession>
<sequence length="118" mass="12973">MRVAPWVNALLICPWFPRGRVFPLKYVEARSLGNIEKHVALASFRSISGRWSSSVPDAWAGFLSWNNSNGTTPTELDEYSKIDASGLSTDLDAVEEGFQVGTWNLQGPSVLGSQLCEL</sequence>
<organism evidence="1 2">
    <name type="scientific">Brassica cretica</name>
    <name type="common">Mustard</name>
    <dbReference type="NCBI Taxonomy" id="69181"/>
    <lineage>
        <taxon>Eukaryota</taxon>
        <taxon>Viridiplantae</taxon>
        <taxon>Streptophyta</taxon>
        <taxon>Embryophyta</taxon>
        <taxon>Tracheophyta</taxon>
        <taxon>Spermatophyta</taxon>
        <taxon>Magnoliopsida</taxon>
        <taxon>eudicotyledons</taxon>
        <taxon>Gunneridae</taxon>
        <taxon>Pentapetalae</taxon>
        <taxon>rosids</taxon>
        <taxon>malvids</taxon>
        <taxon>Brassicales</taxon>
        <taxon>Brassicaceae</taxon>
        <taxon>Brassiceae</taxon>
        <taxon>Brassica</taxon>
    </lineage>
</organism>
<gene>
    <name evidence="1" type="ORF">F2Q68_00040139</name>
</gene>
<comment type="caution">
    <text evidence="1">The sequence shown here is derived from an EMBL/GenBank/DDBJ whole genome shotgun (WGS) entry which is preliminary data.</text>
</comment>
<evidence type="ECO:0000313" key="1">
    <source>
        <dbReference type="EMBL" id="KAF2617906.1"/>
    </source>
</evidence>
<evidence type="ECO:0000313" key="2">
    <source>
        <dbReference type="Proteomes" id="UP000712281"/>
    </source>
</evidence>
<proteinExistence type="predicted"/>
<reference evidence="1" key="1">
    <citation type="submission" date="2019-12" db="EMBL/GenBank/DDBJ databases">
        <title>Genome sequencing and annotation of Brassica cretica.</title>
        <authorList>
            <person name="Studholme D.J."/>
            <person name="Sarris P.F."/>
        </authorList>
    </citation>
    <scope>NUCLEOTIDE SEQUENCE</scope>
    <source>
        <strain evidence="1">PFS-001/15</strain>
        <tissue evidence="1">Leaf</tissue>
    </source>
</reference>
<dbReference type="Proteomes" id="UP000712281">
    <property type="component" value="Unassembled WGS sequence"/>
</dbReference>
<dbReference type="EMBL" id="QGKW02000007">
    <property type="protein sequence ID" value="KAF2617906.1"/>
    <property type="molecule type" value="Genomic_DNA"/>
</dbReference>
<name>A0A8S9MKG5_BRACR</name>
<dbReference type="AlphaFoldDB" id="A0A8S9MKG5"/>